<organism evidence="2">
    <name type="scientific">viral metagenome</name>
    <dbReference type="NCBI Taxonomy" id="1070528"/>
    <lineage>
        <taxon>unclassified sequences</taxon>
        <taxon>metagenomes</taxon>
        <taxon>organismal metagenomes</taxon>
    </lineage>
</organism>
<sequence length="58" mass="6399">MRPQPLTRTASEGQRQEGELYRPIGRGLLKLLAWPALVYGLGFVLFLAVYALQVAGVL</sequence>
<gene>
    <name evidence="2" type="ORF">MM415B04950_0003</name>
</gene>
<reference evidence="2" key="1">
    <citation type="submission" date="2020-03" db="EMBL/GenBank/DDBJ databases">
        <title>The deep terrestrial virosphere.</title>
        <authorList>
            <person name="Holmfeldt K."/>
            <person name="Nilsson E."/>
            <person name="Simone D."/>
            <person name="Lopez-Fernandez M."/>
            <person name="Wu X."/>
            <person name="de Brujin I."/>
            <person name="Lundin D."/>
            <person name="Andersson A."/>
            <person name="Bertilsson S."/>
            <person name="Dopson M."/>
        </authorList>
    </citation>
    <scope>NUCLEOTIDE SEQUENCE</scope>
    <source>
        <strain evidence="2">MM415B04950</strain>
    </source>
</reference>
<accession>A0A6M3LTP8</accession>
<keyword evidence="1" id="KW-1133">Transmembrane helix</keyword>
<feature type="transmembrane region" description="Helical" evidence="1">
    <location>
        <begin position="31"/>
        <end position="52"/>
    </location>
</feature>
<proteinExistence type="predicted"/>
<evidence type="ECO:0000256" key="1">
    <source>
        <dbReference type="SAM" id="Phobius"/>
    </source>
</evidence>
<keyword evidence="1" id="KW-0812">Transmembrane</keyword>
<name>A0A6M3LTP8_9ZZZZ</name>
<dbReference type="EMBL" id="MT143367">
    <property type="protein sequence ID" value="QJA96058.1"/>
    <property type="molecule type" value="Genomic_DNA"/>
</dbReference>
<keyword evidence="1" id="KW-0472">Membrane</keyword>
<evidence type="ECO:0000313" key="2">
    <source>
        <dbReference type="EMBL" id="QJA96058.1"/>
    </source>
</evidence>
<protein>
    <submittedName>
        <fullName evidence="2">Uncharacterized protein</fullName>
    </submittedName>
</protein>
<dbReference type="AlphaFoldDB" id="A0A6M3LTP8"/>